<evidence type="ECO:0000256" key="1">
    <source>
        <dbReference type="SAM" id="SignalP"/>
    </source>
</evidence>
<feature type="signal peptide" evidence="1">
    <location>
        <begin position="1"/>
        <end position="21"/>
    </location>
</feature>
<feature type="chain" id="PRO_5044322433" evidence="1">
    <location>
        <begin position="22"/>
        <end position="120"/>
    </location>
</feature>
<sequence length="120" mass="13066">MWAWLPLFLLGTSQLIYFSSAGEMSEHELAIVHKLEETFGPDWAKKVPGIAERLKHLGKHLEAGNSLEAGKFQPWEQAEINLKWKKFLHKVGHVAEQIGKKAAGAAIGKLVGDAAAAAIG</sequence>
<dbReference type="EMBL" id="PP510834">
    <property type="protein sequence ID" value="WXH71759.1"/>
    <property type="molecule type" value="mRNA"/>
</dbReference>
<accession>A0AB38ZEB2</accession>
<reference evidence="2" key="1">
    <citation type="submission" date="2024-03" db="EMBL/GenBank/DDBJ databases">
        <authorList>
            <person name="Jin J.A."/>
            <person name="King G.A."/>
            <person name="Walker A."/>
        </authorList>
    </citation>
    <scope>NUCLEOTIDE SEQUENCE</scope>
</reference>
<protein>
    <submittedName>
        <fullName evidence="2">Heteropteran venom family 16 protein 1</fullName>
    </submittedName>
</protein>
<dbReference type="AlphaFoldDB" id="A0AB38ZEB2"/>
<name>A0AB38ZEB2_9HEMI</name>
<keyword evidence="1" id="KW-0732">Signal</keyword>
<proteinExistence type="evidence at transcript level"/>
<organism evidence="2">
    <name type="scientific">Ectomocoris sp</name>
    <dbReference type="NCBI Taxonomy" id="3104572"/>
    <lineage>
        <taxon>Eukaryota</taxon>
        <taxon>Metazoa</taxon>
        <taxon>Ecdysozoa</taxon>
        <taxon>Arthropoda</taxon>
        <taxon>Hexapoda</taxon>
        <taxon>Insecta</taxon>
        <taxon>Pterygota</taxon>
        <taxon>Neoptera</taxon>
        <taxon>Paraneoptera</taxon>
        <taxon>Hemiptera</taxon>
        <taxon>Heteroptera</taxon>
        <taxon>Panheteroptera</taxon>
        <taxon>Cimicomorpha</taxon>
        <taxon>Reduviidae</taxon>
        <taxon>Peiratinae</taxon>
        <taxon>Ectomocoris</taxon>
    </lineage>
</organism>
<evidence type="ECO:0000313" key="2">
    <source>
        <dbReference type="EMBL" id="WXH71759.1"/>
    </source>
</evidence>